<name>A0A2Z4Y8V2_SUMC1</name>
<dbReference type="InterPro" id="IPR000573">
    <property type="entry name" value="AconitaseA/IPMdHydase_ssu_swvl"/>
</dbReference>
<gene>
    <name evidence="4" type="ORF">BRCON_2078</name>
</gene>
<dbReference type="Pfam" id="PF00694">
    <property type="entry name" value="Aconitase_C"/>
    <property type="match status" value="1"/>
</dbReference>
<evidence type="ECO:0000313" key="5">
    <source>
        <dbReference type="Proteomes" id="UP000262583"/>
    </source>
</evidence>
<dbReference type="EMBL" id="CP030759">
    <property type="protein sequence ID" value="AXA36855.1"/>
    <property type="molecule type" value="Genomic_DNA"/>
</dbReference>
<dbReference type="Gene3D" id="3.20.19.10">
    <property type="entry name" value="Aconitase, domain 4"/>
    <property type="match status" value="1"/>
</dbReference>
<reference evidence="4 5" key="1">
    <citation type="submission" date="2018-05" db="EMBL/GenBank/DDBJ databases">
        <title>A metagenomic window into the 2 km-deep terrestrial subsurface aquifer revealed taxonomically and functionally diverse microbial community comprising novel uncultured bacterial lineages.</title>
        <authorList>
            <person name="Kadnikov V.V."/>
            <person name="Mardanov A.V."/>
            <person name="Beletsky A.V."/>
            <person name="Banks D."/>
            <person name="Pimenov N.V."/>
            <person name="Frank Y.A."/>
            <person name="Karnachuk O.V."/>
            <person name="Ravin N.V."/>
        </authorList>
    </citation>
    <scope>NUCLEOTIDE SEQUENCE [LARGE SCALE GENOMIC DNA]</scope>
    <source>
        <strain evidence="4">BY</strain>
    </source>
</reference>
<keyword evidence="2" id="KW-0456">Lyase</keyword>
<dbReference type="PANTHER" id="PTHR43345:SF2">
    <property type="entry name" value="3-ISOPROPYLMALATE DEHYDRATASE SMALL SUBUNIT 1"/>
    <property type="match status" value="1"/>
</dbReference>
<dbReference type="KEGG" id="schv:BRCON_2078"/>
<dbReference type="AlphaFoldDB" id="A0A2Z4Y8V2"/>
<dbReference type="SUPFAM" id="SSF52016">
    <property type="entry name" value="LeuD/IlvD-like"/>
    <property type="match status" value="1"/>
</dbReference>
<dbReference type="InterPro" id="IPR011827">
    <property type="entry name" value="LeuD_type2/HacB/DmdB"/>
</dbReference>
<sequence length="167" mass="17890">MAKVVFKVGDDVSTDAIYPGRFMATVLPTETPQYCFADHKEFNEKLNKGEIPPGSVIVAGQNFGCGSSREQAASCLKGWGLIIVARGIARIFLQNAVNLGLQTVIAPEVEAEVGDELEILPDKVVNKTSGKEFAIVPHAPARQAIIDAGGLIPYARKKLLEERGQAA</sequence>
<protein>
    <submittedName>
        <fullName evidence="4">3-isopropylmalate dehydratase small subunit</fullName>
    </submittedName>
</protein>
<organism evidence="4 5">
    <name type="scientific">Sumerlaea chitinivorans</name>
    <dbReference type="NCBI Taxonomy" id="2250252"/>
    <lineage>
        <taxon>Bacteria</taxon>
        <taxon>Candidatus Sumerlaeota</taxon>
        <taxon>Candidatus Sumerlaeia</taxon>
        <taxon>Candidatus Sumerlaeales</taxon>
        <taxon>Candidatus Sumerlaeaceae</taxon>
        <taxon>Candidatus Sumerlaea</taxon>
    </lineage>
</organism>
<dbReference type="GO" id="GO:0016836">
    <property type="term" value="F:hydro-lyase activity"/>
    <property type="evidence" value="ECO:0007669"/>
    <property type="project" value="InterPro"/>
</dbReference>
<evidence type="ECO:0000259" key="3">
    <source>
        <dbReference type="Pfam" id="PF00694"/>
    </source>
</evidence>
<dbReference type="InterPro" id="IPR015928">
    <property type="entry name" value="Aconitase/3IPM_dehydase_swvl"/>
</dbReference>
<evidence type="ECO:0000256" key="1">
    <source>
        <dbReference type="ARBA" id="ARBA00009869"/>
    </source>
</evidence>
<dbReference type="NCBIfam" id="TIGR02087">
    <property type="entry name" value="LEUD_arch"/>
    <property type="match status" value="1"/>
</dbReference>
<proteinExistence type="inferred from homology"/>
<evidence type="ECO:0000256" key="2">
    <source>
        <dbReference type="ARBA" id="ARBA00023239"/>
    </source>
</evidence>
<evidence type="ECO:0000313" key="4">
    <source>
        <dbReference type="EMBL" id="AXA36855.1"/>
    </source>
</evidence>
<dbReference type="PANTHER" id="PTHR43345">
    <property type="entry name" value="3-ISOPROPYLMALATE DEHYDRATASE SMALL SUBUNIT 2-RELATED-RELATED"/>
    <property type="match status" value="1"/>
</dbReference>
<feature type="domain" description="Aconitase A/isopropylmalate dehydratase small subunit swivel" evidence="3">
    <location>
        <begin position="56"/>
        <end position="104"/>
    </location>
</feature>
<dbReference type="InterPro" id="IPR050075">
    <property type="entry name" value="LeuD"/>
</dbReference>
<accession>A0A2Z4Y8V2</accession>
<dbReference type="Proteomes" id="UP000262583">
    <property type="component" value="Chromosome"/>
</dbReference>
<comment type="similarity">
    <text evidence="1">Belongs to the LeuD family. LeuD type 2 subfamily.</text>
</comment>